<dbReference type="PROSITE" id="PS00379">
    <property type="entry name" value="CDP_ALCOHOL_P_TRANSF"/>
    <property type="match status" value="1"/>
</dbReference>
<feature type="transmembrane region" description="Helical" evidence="10">
    <location>
        <begin position="98"/>
        <end position="115"/>
    </location>
</feature>
<evidence type="ECO:0000256" key="4">
    <source>
        <dbReference type="ARBA" id="ARBA00022692"/>
    </source>
</evidence>
<keyword evidence="8" id="KW-0594">Phospholipid biosynthesis</keyword>
<evidence type="ECO:0000256" key="6">
    <source>
        <dbReference type="ARBA" id="ARBA00023098"/>
    </source>
</evidence>
<feature type="transmembrane region" description="Helical" evidence="10">
    <location>
        <begin position="164"/>
        <end position="182"/>
    </location>
</feature>
<evidence type="ECO:0000256" key="2">
    <source>
        <dbReference type="ARBA" id="ARBA00022516"/>
    </source>
</evidence>
<keyword evidence="9" id="KW-1208">Phospholipid metabolism</keyword>
<dbReference type="Pfam" id="PF01066">
    <property type="entry name" value="CDP-OH_P_transf"/>
    <property type="match status" value="1"/>
</dbReference>
<accession>A0A3B1DS51</accession>
<dbReference type="AlphaFoldDB" id="A0A3B1DS51"/>
<evidence type="ECO:0000256" key="10">
    <source>
        <dbReference type="SAM" id="Phobius"/>
    </source>
</evidence>
<protein>
    <submittedName>
        <fullName evidence="11">CDP-diacylglycerol--serine O-phosphatidyltransferase</fullName>
        <ecNumber evidence="11">2.7.8.8</ecNumber>
    </submittedName>
</protein>
<dbReference type="EC" id="2.7.8.8" evidence="11"/>
<keyword evidence="6" id="KW-0443">Lipid metabolism</keyword>
<dbReference type="GO" id="GO:0003882">
    <property type="term" value="F:CDP-diacylglycerol-serine O-phosphatidyltransferase activity"/>
    <property type="evidence" value="ECO:0007669"/>
    <property type="project" value="UniProtKB-EC"/>
</dbReference>
<evidence type="ECO:0000256" key="5">
    <source>
        <dbReference type="ARBA" id="ARBA00022989"/>
    </source>
</evidence>
<dbReference type="InterPro" id="IPR050324">
    <property type="entry name" value="CDP-alcohol_PTase-I"/>
</dbReference>
<dbReference type="EMBL" id="UOYO01000017">
    <property type="protein sequence ID" value="VAY86851.1"/>
    <property type="molecule type" value="Genomic_DNA"/>
</dbReference>
<dbReference type="PANTHER" id="PTHR14269:SF61">
    <property type="entry name" value="CDP-DIACYLGLYCEROL--SERINE O-PHOSPHATIDYLTRANSFERASE"/>
    <property type="match status" value="1"/>
</dbReference>
<keyword evidence="7 10" id="KW-0472">Membrane</keyword>
<dbReference type="InterPro" id="IPR048254">
    <property type="entry name" value="CDP_ALCOHOL_P_TRANSF_CS"/>
</dbReference>
<sequence>MTFLFTPNNHFNMANLVTFLNISCGILAIYFLTHQEFLAAALFAWCAGAFDILDGKIARKYNLSTQFGIQLDSFADFLSFVIVPAMFIFFGVIDGKEIHFLNTTFVAFAFIYYVISGLRRLIKFNIESNEGTISKYFIGIPTPLGAILLWLVYLGWIYEMIPNENIVLLLMILIGFLLNSKIKIPHP</sequence>
<evidence type="ECO:0000256" key="8">
    <source>
        <dbReference type="ARBA" id="ARBA00023209"/>
    </source>
</evidence>
<organism evidence="11">
    <name type="scientific">hydrothermal vent metagenome</name>
    <dbReference type="NCBI Taxonomy" id="652676"/>
    <lineage>
        <taxon>unclassified sequences</taxon>
        <taxon>metagenomes</taxon>
        <taxon>ecological metagenomes</taxon>
    </lineage>
</organism>
<name>A0A3B1DS51_9ZZZZ</name>
<dbReference type="InterPro" id="IPR000462">
    <property type="entry name" value="CDP-OH_P_trans"/>
</dbReference>
<dbReference type="InterPro" id="IPR043130">
    <property type="entry name" value="CDP-OH_PTrfase_TM_dom"/>
</dbReference>
<feature type="transmembrane region" description="Helical" evidence="10">
    <location>
        <begin position="37"/>
        <end position="53"/>
    </location>
</feature>
<gene>
    <name evidence="11" type="ORF">MNB_ARC-1_1074</name>
</gene>
<evidence type="ECO:0000256" key="9">
    <source>
        <dbReference type="ARBA" id="ARBA00023264"/>
    </source>
</evidence>
<keyword evidence="2" id="KW-0444">Lipid biosynthesis</keyword>
<dbReference type="PANTHER" id="PTHR14269">
    <property type="entry name" value="CDP-DIACYLGLYCEROL--GLYCEROL-3-PHOSPHATE 3-PHOSPHATIDYLTRANSFERASE-RELATED"/>
    <property type="match status" value="1"/>
</dbReference>
<keyword evidence="4 10" id="KW-0812">Transmembrane</keyword>
<dbReference type="Gene3D" id="1.20.120.1760">
    <property type="match status" value="1"/>
</dbReference>
<keyword evidence="5 10" id="KW-1133">Transmembrane helix</keyword>
<evidence type="ECO:0000256" key="7">
    <source>
        <dbReference type="ARBA" id="ARBA00023136"/>
    </source>
</evidence>
<dbReference type="GO" id="GO:0008654">
    <property type="term" value="P:phospholipid biosynthetic process"/>
    <property type="evidence" value="ECO:0007669"/>
    <property type="project" value="UniProtKB-KW"/>
</dbReference>
<reference evidence="11" key="1">
    <citation type="submission" date="2018-10" db="EMBL/GenBank/DDBJ databases">
        <authorList>
            <person name="Aoki K."/>
        </authorList>
    </citation>
    <scope>NUCLEOTIDE SEQUENCE</scope>
</reference>
<evidence type="ECO:0000313" key="11">
    <source>
        <dbReference type="EMBL" id="VAY86851.1"/>
    </source>
</evidence>
<dbReference type="GO" id="GO:0016020">
    <property type="term" value="C:membrane"/>
    <property type="evidence" value="ECO:0007669"/>
    <property type="project" value="UniProtKB-SubCell"/>
</dbReference>
<evidence type="ECO:0000256" key="1">
    <source>
        <dbReference type="ARBA" id="ARBA00004141"/>
    </source>
</evidence>
<feature type="transmembrane region" description="Helical" evidence="10">
    <location>
        <begin position="12"/>
        <end position="31"/>
    </location>
</feature>
<feature type="transmembrane region" description="Helical" evidence="10">
    <location>
        <begin position="74"/>
        <end position="92"/>
    </location>
</feature>
<feature type="transmembrane region" description="Helical" evidence="10">
    <location>
        <begin position="136"/>
        <end position="158"/>
    </location>
</feature>
<keyword evidence="3 11" id="KW-0808">Transferase</keyword>
<evidence type="ECO:0000256" key="3">
    <source>
        <dbReference type="ARBA" id="ARBA00022679"/>
    </source>
</evidence>
<proteinExistence type="predicted"/>
<comment type="subcellular location">
    <subcellularLocation>
        <location evidence="1">Membrane</location>
        <topology evidence="1">Multi-pass membrane protein</topology>
    </subcellularLocation>
</comment>